<dbReference type="SUPFAM" id="SSF81301">
    <property type="entry name" value="Nucleotidyltransferase"/>
    <property type="match status" value="1"/>
</dbReference>
<dbReference type="Gene3D" id="3.30.460.10">
    <property type="entry name" value="Beta Polymerase, domain 2"/>
    <property type="match status" value="1"/>
</dbReference>
<dbReference type="AlphaFoldDB" id="A0A5B8MSY9"/>
<protein>
    <recommendedName>
        <fullName evidence="5">Ribosomal silencing factor RsfS</fullName>
    </recommendedName>
</protein>
<dbReference type="GO" id="GO:0017148">
    <property type="term" value="P:negative regulation of translation"/>
    <property type="evidence" value="ECO:0007669"/>
    <property type="project" value="TreeGrafter"/>
</dbReference>
<dbReference type="Pfam" id="PF02410">
    <property type="entry name" value="RsfS"/>
    <property type="match status" value="1"/>
</dbReference>
<dbReference type="NCBIfam" id="TIGR00090">
    <property type="entry name" value="rsfS_iojap_ybeB"/>
    <property type="match status" value="1"/>
</dbReference>
<sequence length="172" mass="18259">MALLAALGTVRRAVTRQGGVASELARRLSTGTGPEDGIPAGCRGGPPGTVPDSQALSSVVDDVVDLIQRARGKDIAVVDLANANALCNSFIIATGTSRDHLGRITGGCQYLLKERGYTSRLEEGEEWYLLDGGSLIVHAFSRGARNYYDLEGLHANADSSNVRHIPNLEELD</sequence>
<dbReference type="GO" id="GO:0043023">
    <property type="term" value="F:ribosomal large subunit binding"/>
    <property type="evidence" value="ECO:0007669"/>
    <property type="project" value="TreeGrafter"/>
</dbReference>
<evidence type="ECO:0000313" key="3">
    <source>
        <dbReference type="EMBL" id="QDZ23407.1"/>
    </source>
</evidence>
<evidence type="ECO:0008006" key="5">
    <source>
        <dbReference type="Google" id="ProtNLM"/>
    </source>
</evidence>
<dbReference type="Proteomes" id="UP000316726">
    <property type="component" value="Chromosome 10"/>
</dbReference>
<proteinExistence type="inferred from homology"/>
<dbReference type="InterPro" id="IPR004394">
    <property type="entry name" value="Iojap/RsfS/C7orf30"/>
</dbReference>
<dbReference type="GO" id="GO:0090071">
    <property type="term" value="P:negative regulation of ribosome biogenesis"/>
    <property type="evidence" value="ECO:0007669"/>
    <property type="project" value="TreeGrafter"/>
</dbReference>
<dbReference type="PANTHER" id="PTHR21043:SF0">
    <property type="entry name" value="MITOCHONDRIAL ASSEMBLY OF RIBOSOMAL LARGE SUBUNIT PROTEIN 1"/>
    <property type="match status" value="1"/>
</dbReference>
<evidence type="ECO:0000256" key="2">
    <source>
        <dbReference type="SAM" id="MobiDB-lite"/>
    </source>
</evidence>
<dbReference type="PANTHER" id="PTHR21043">
    <property type="entry name" value="IOJAP SUPERFAMILY ORTHOLOG"/>
    <property type="match status" value="1"/>
</dbReference>
<reference evidence="3 4" key="1">
    <citation type="submission" date="2018-07" db="EMBL/GenBank/DDBJ databases">
        <title>The complete nuclear genome of the prasinophyte Chloropicon primus (CCMP1205).</title>
        <authorList>
            <person name="Pombert J.-F."/>
            <person name="Otis C."/>
            <person name="Turmel M."/>
            <person name="Lemieux C."/>
        </authorList>
    </citation>
    <scope>NUCLEOTIDE SEQUENCE [LARGE SCALE GENOMIC DNA]</scope>
    <source>
        <strain evidence="3 4">CCMP1205</strain>
    </source>
</reference>
<organism evidence="3 4">
    <name type="scientific">Chloropicon primus</name>
    <dbReference type="NCBI Taxonomy" id="1764295"/>
    <lineage>
        <taxon>Eukaryota</taxon>
        <taxon>Viridiplantae</taxon>
        <taxon>Chlorophyta</taxon>
        <taxon>Chloropicophyceae</taxon>
        <taxon>Chloropicales</taxon>
        <taxon>Chloropicaceae</taxon>
        <taxon>Chloropicon</taxon>
    </lineage>
</organism>
<keyword evidence="4" id="KW-1185">Reference proteome</keyword>
<accession>A0A5B8MSY9</accession>
<comment type="similarity">
    <text evidence="1">Belongs to the Iojap/RsfS family.</text>
</comment>
<dbReference type="InterPro" id="IPR043519">
    <property type="entry name" value="NT_sf"/>
</dbReference>
<evidence type="ECO:0000256" key="1">
    <source>
        <dbReference type="ARBA" id="ARBA00010574"/>
    </source>
</evidence>
<name>A0A5B8MSY9_9CHLO</name>
<feature type="region of interest" description="Disordered" evidence="2">
    <location>
        <begin position="28"/>
        <end position="48"/>
    </location>
</feature>
<gene>
    <name evidence="3" type="ORF">A3770_10p59250</name>
</gene>
<evidence type="ECO:0000313" key="4">
    <source>
        <dbReference type="Proteomes" id="UP000316726"/>
    </source>
</evidence>
<dbReference type="OrthoDB" id="536794at2759"/>
<dbReference type="EMBL" id="CP031043">
    <property type="protein sequence ID" value="QDZ23407.1"/>
    <property type="molecule type" value="Genomic_DNA"/>
</dbReference>